<evidence type="ECO:0000256" key="10">
    <source>
        <dbReference type="ARBA" id="ARBA00048721"/>
    </source>
</evidence>
<evidence type="ECO:0000256" key="2">
    <source>
        <dbReference type="ARBA" id="ARBA00005019"/>
    </source>
</evidence>
<keyword evidence="7" id="KW-0547">Nucleotide-binding</keyword>
<dbReference type="AlphaFoldDB" id="A0A964FGW7"/>
<dbReference type="InterPro" id="IPR005248">
    <property type="entry name" value="NadD/NMNAT"/>
</dbReference>
<keyword evidence="8" id="KW-0067">ATP-binding</keyword>
<dbReference type="SUPFAM" id="SSF52374">
    <property type="entry name" value="Nucleotidylyl transferase"/>
    <property type="match status" value="1"/>
</dbReference>
<evidence type="ECO:0000256" key="5">
    <source>
        <dbReference type="ARBA" id="ARBA00022679"/>
    </source>
</evidence>
<dbReference type="NCBIfam" id="NF000842">
    <property type="entry name" value="PRK00071.2-1"/>
    <property type="match status" value="1"/>
</dbReference>
<accession>A0A964FGW7</accession>
<evidence type="ECO:0000256" key="1">
    <source>
        <dbReference type="ARBA" id="ARBA00002324"/>
    </source>
</evidence>
<dbReference type="InterPro" id="IPR004821">
    <property type="entry name" value="Cyt_trans-like"/>
</dbReference>
<sequence length="197" mass="22123">MEKIALFGTSADPPTVGHQTILHWLSQHYDRVVVWASDNPFKKHQTPLIYRTEMLGLAIADLNLPRNNINLHPELSDRYTLVTANKAREKWGDKVEFSLVIGSDILGQITSWYRIGELLAQVKVLVVPRLGYGIKEADLCALNKVGGKVAIATLNAPKVSSSTYRLEKDNSLITPAVNNYIWQKNLYNVENQVISNK</sequence>
<evidence type="ECO:0000256" key="9">
    <source>
        <dbReference type="ARBA" id="ARBA00023027"/>
    </source>
</evidence>
<dbReference type="Pfam" id="PF01467">
    <property type="entry name" value="CTP_transf_like"/>
    <property type="match status" value="1"/>
</dbReference>
<evidence type="ECO:0000256" key="3">
    <source>
        <dbReference type="ARBA" id="ARBA00012389"/>
    </source>
</evidence>
<evidence type="ECO:0000256" key="7">
    <source>
        <dbReference type="ARBA" id="ARBA00022741"/>
    </source>
</evidence>
<dbReference type="EMBL" id="JADWDC010000044">
    <property type="protein sequence ID" value="MCC0178467.1"/>
    <property type="molecule type" value="Genomic_DNA"/>
</dbReference>
<keyword evidence="4" id="KW-0662">Pyridine nucleotide biosynthesis</keyword>
<dbReference type="RefSeq" id="WP_229641553.1">
    <property type="nucleotide sequence ID" value="NZ_JADWDC010000044.1"/>
</dbReference>
<dbReference type="Gene3D" id="3.40.50.620">
    <property type="entry name" value="HUPs"/>
    <property type="match status" value="1"/>
</dbReference>
<dbReference type="GO" id="GO:0009435">
    <property type="term" value="P:NAD+ biosynthetic process"/>
    <property type="evidence" value="ECO:0007669"/>
    <property type="project" value="InterPro"/>
</dbReference>
<evidence type="ECO:0000259" key="11">
    <source>
        <dbReference type="Pfam" id="PF01467"/>
    </source>
</evidence>
<keyword evidence="9" id="KW-0520">NAD</keyword>
<evidence type="ECO:0000313" key="12">
    <source>
        <dbReference type="EMBL" id="MCC0178467.1"/>
    </source>
</evidence>
<keyword evidence="5 12" id="KW-0808">Transferase</keyword>
<evidence type="ECO:0000256" key="8">
    <source>
        <dbReference type="ARBA" id="ARBA00022840"/>
    </source>
</evidence>
<evidence type="ECO:0000256" key="6">
    <source>
        <dbReference type="ARBA" id="ARBA00022695"/>
    </source>
</evidence>
<dbReference type="Proteomes" id="UP000729733">
    <property type="component" value="Unassembled WGS sequence"/>
</dbReference>
<dbReference type="PANTHER" id="PTHR39321">
    <property type="entry name" value="NICOTINATE-NUCLEOTIDE ADENYLYLTRANSFERASE-RELATED"/>
    <property type="match status" value="1"/>
</dbReference>
<dbReference type="EC" id="2.7.7.18" evidence="3"/>
<evidence type="ECO:0000313" key="13">
    <source>
        <dbReference type="Proteomes" id="UP000729733"/>
    </source>
</evidence>
<dbReference type="CDD" id="cd02165">
    <property type="entry name" value="NMNAT"/>
    <property type="match status" value="1"/>
</dbReference>
<feature type="domain" description="Cytidyltransferase-like" evidence="11">
    <location>
        <begin position="6"/>
        <end position="165"/>
    </location>
</feature>
<comment type="catalytic activity">
    <reaction evidence="10">
        <text>nicotinate beta-D-ribonucleotide + ATP + H(+) = deamido-NAD(+) + diphosphate</text>
        <dbReference type="Rhea" id="RHEA:22860"/>
        <dbReference type="ChEBI" id="CHEBI:15378"/>
        <dbReference type="ChEBI" id="CHEBI:30616"/>
        <dbReference type="ChEBI" id="CHEBI:33019"/>
        <dbReference type="ChEBI" id="CHEBI:57502"/>
        <dbReference type="ChEBI" id="CHEBI:58437"/>
        <dbReference type="EC" id="2.7.7.18"/>
    </reaction>
</comment>
<comment type="caution">
    <text evidence="12">The sequence shown here is derived from an EMBL/GenBank/DDBJ whole genome shotgun (WGS) entry which is preliminary data.</text>
</comment>
<keyword evidence="13" id="KW-1185">Reference proteome</keyword>
<organism evidence="12 13">
    <name type="scientific">Waterburya agarophytonicola KI4</name>
    <dbReference type="NCBI Taxonomy" id="2874699"/>
    <lineage>
        <taxon>Bacteria</taxon>
        <taxon>Bacillati</taxon>
        <taxon>Cyanobacteriota</taxon>
        <taxon>Cyanophyceae</taxon>
        <taxon>Pleurocapsales</taxon>
        <taxon>Hyellaceae</taxon>
        <taxon>Waterburya</taxon>
        <taxon>Waterburya agarophytonicola</taxon>
    </lineage>
</organism>
<dbReference type="PANTHER" id="PTHR39321:SF3">
    <property type="entry name" value="PHOSPHOPANTETHEINE ADENYLYLTRANSFERASE"/>
    <property type="match status" value="1"/>
</dbReference>
<evidence type="ECO:0000256" key="4">
    <source>
        <dbReference type="ARBA" id="ARBA00022642"/>
    </source>
</evidence>
<protein>
    <recommendedName>
        <fullName evidence="3">nicotinate-nucleotide adenylyltransferase</fullName>
        <ecNumber evidence="3">2.7.7.18</ecNumber>
    </recommendedName>
</protein>
<name>A0A964FGW7_9CYAN</name>
<dbReference type="NCBIfam" id="TIGR00125">
    <property type="entry name" value="cyt_tran_rel"/>
    <property type="match status" value="1"/>
</dbReference>
<dbReference type="InterPro" id="IPR014729">
    <property type="entry name" value="Rossmann-like_a/b/a_fold"/>
</dbReference>
<keyword evidence="6 12" id="KW-0548">Nucleotidyltransferase</keyword>
<comment type="pathway">
    <text evidence="2">Cofactor biosynthesis; NAD(+) biosynthesis; deamido-NAD(+) from nicotinate D-ribonucleotide: step 1/1.</text>
</comment>
<dbReference type="GO" id="GO:0005524">
    <property type="term" value="F:ATP binding"/>
    <property type="evidence" value="ECO:0007669"/>
    <property type="project" value="UniProtKB-KW"/>
</dbReference>
<reference evidence="12" key="1">
    <citation type="journal article" date="2021" name="Antonie Van Leeuwenhoek">
        <title>Draft genome and description of Waterburya agarophytonicola gen. nov. sp. nov. (Pleurocapsales, Cyanobacteria): a seaweed symbiont.</title>
        <authorList>
            <person name="Bonthond G."/>
            <person name="Shalygin S."/>
            <person name="Bayer T."/>
            <person name="Weinberger F."/>
        </authorList>
    </citation>
    <scope>NUCLEOTIDE SEQUENCE</scope>
    <source>
        <strain evidence="12">KI4</strain>
    </source>
</reference>
<proteinExistence type="predicted"/>
<comment type="function">
    <text evidence="1">Catalyzes the reversible adenylation of nicotinate mononucleotide (NaMN) to nicotinic acid adenine dinucleotide (NaAD).</text>
</comment>
<dbReference type="GO" id="GO:0004515">
    <property type="term" value="F:nicotinate-nucleotide adenylyltransferase activity"/>
    <property type="evidence" value="ECO:0007669"/>
    <property type="project" value="UniProtKB-EC"/>
</dbReference>
<gene>
    <name evidence="12" type="ORF">I4641_15935</name>
</gene>